<organism evidence="1 2">
    <name type="scientific">Steinernema carpocapsae</name>
    <name type="common">Entomopathogenic nematode</name>
    <dbReference type="NCBI Taxonomy" id="34508"/>
    <lineage>
        <taxon>Eukaryota</taxon>
        <taxon>Metazoa</taxon>
        <taxon>Ecdysozoa</taxon>
        <taxon>Nematoda</taxon>
        <taxon>Chromadorea</taxon>
        <taxon>Rhabditida</taxon>
        <taxon>Tylenchina</taxon>
        <taxon>Panagrolaimomorpha</taxon>
        <taxon>Strongyloidoidea</taxon>
        <taxon>Steinernematidae</taxon>
        <taxon>Steinernema</taxon>
    </lineage>
</organism>
<reference evidence="1 2" key="2">
    <citation type="journal article" date="2019" name="G3 (Bethesda)">
        <title>Hybrid Assembly of the Genome of the Entomopathogenic Nematode Steinernema carpocapsae Identifies the X-Chromosome.</title>
        <authorList>
            <person name="Serra L."/>
            <person name="Macchietto M."/>
            <person name="Macias-Munoz A."/>
            <person name="McGill C.J."/>
            <person name="Rodriguez I.M."/>
            <person name="Rodriguez B."/>
            <person name="Murad R."/>
            <person name="Mortazavi A."/>
        </authorList>
    </citation>
    <scope>NUCLEOTIDE SEQUENCE [LARGE SCALE GENOMIC DNA]</scope>
    <source>
        <strain evidence="1 2">ALL</strain>
    </source>
</reference>
<dbReference type="Proteomes" id="UP000298663">
    <property type="component" value="Unassembled WGS sequence"/>
</dbReference>
<reference evidence="1 2" key="1">
    <citation type="journal article" date="2015" name="Genome Biol.">
        <title>Comparative genomics of Steinernema reveals deeply conserved gene regulatory networks.</title>
        <authorList>
            <person name="Dillman A.R."/>
            <person name="Macchietto M."/>
            <person name="Porter C.F."/>
            <person name="Rogers A."/>
            <person name="Williams B."/>
            <person name="Antoshechkin I."/>
            <person name="Lee M.M."/>
            <person name="Goodwin Z."/>
            <person name="Lu X."/>
            <person name="Lewis E.E."/>
            <person name="Goodrich-Blair H."/>
            <person name="Stock S.P."/>
            <person name="Adams B.J."/>
            <person name="Sternberg P.W."/>
            <person name="Mortazavi A."/>
        </authorList>
    </citation>
    <scope>NUCLEOTIDE SEQUENCE [LARGE SCALE GENOMIC DNA]</scope>
    <source>
        <strain evidence="1 2">ALL</strain>
    </source>
</reference>
<gene>
    <name evidence="1" type="ORF">L596_029108</name>
</gene>
<accession>A0A4U5LTN6</accession>
<keyword evidence="2" id="KW-1185">Reference proteome</keyword>
<protein>
    <submittedName>
        <fullName evidence="1">Uncharacterized protein</fullName>
    </submittedName>
</protein>
<proteinExistence type="predicted"/>
<dbReference type="EMBL" id="AZBU02000012">
    <property type="protein sequence ID" value="TKR59441.1"/>
    <property type="molecule type" value="Genomic_DNA"/>
</dbReference>
<evidence type="ECO:0000313" key="2">
    <source>
        <dbReference type="Proteomes" id="UP000298663"/>
    </source>
</evidence>
<name>A0A4U5LTN6_STECR</name>
<sequence length="222" mass="24815">MGKRRVIEGERVVNGEGYELVRLNKFPFFELFEAPLNPLPPIQARSSFFATFGKLSTSGVVVARTRDARKPVAASRRRPYDKMRAWRPIIRPCAEAKSGALFFCRQATLVTSNGVKVQVASSLALLTTARADRERGEITKRSAWKFLETTAETLGLRAENVVEEWPGKQIKKRSTKSLRIRAGLRRHTRSDFGTLGKMPAKRFLGASGTVCLVQKVKHQSIG</sequence>
<comment type="caution">
    <text evidence="1">The sequence shown here is derived from an EMBL/GenBank/DDBJ whole genome shotgun (WGS) entry which is preliminary data.</text>
</comment>
<evidence type="ECO:0000313" key="1">
    <source>
        <dbReference type="EMBL" id="TKR59441.1"/>
    </source>
</evidence>
<dbReference type="AlphaFoldDB" id="A0A4U5LTN6"/>